<evidence type="ECO:0000256" key="3">
    <source>
        <dbReference type="ARBA" id="ARBA00022525"/>
    </source>
</evidence>
<evidence type="ECO:0000259" key="5">
    <source>
        <dbReference type="Pfam" id="PF00007"/>
    </source>
</evidence>
<keyword evidence="7" id="KW-1185">Reference proteome</keyword>
<dbReference type="OMA" id="RCHTWEQ"/>
<dbReference type="Ensembl" id="ENSHCOT00000019967.1">
    <property type="protein sequence ID" value="ENSHCOP00000012832.1"/>
    <property type="gene ID" value="ENSHCOG00000015898.1"/>
</dbReference>
<feature type="domain" description="Glycoprotein hormone subunit beta" evidence="5">
    <location>
        <begin position="8"/>
        <end position="100"/>
    </location>
</feature>
<evidence type="ECO:0000313" key="6">
    <source>
        <dbReference type="Ensembl" id="ENSHCOP00000012832.1"/>
    </source>
</evidence>
<reference evidence="6" key="1">
    <citation type="submission" date="2025-08" db="UniProtKB">
        <authorList>
            <consortium name="Ensembl"/>
        </authorList>
    </citation>
    <scope>IDENTIFICATION</scope>
</reference>
<dbReference type="GeneTree" id="ENSGT00730000111179"/>
<dbReference type="Pfam" id="PF00007">
    <property type="entry name" value="Cys_knot"/>
    <property type="match status" value="1"/>
</dbReference>
<dbReference type="PANTHER" id="PTHR11515:SF14">
    <property type="entry name" value="GLYCOPROTEIN HORMONE BETA-5"/>
    <property type="match status" value="1"/>
</dbReference>
<dbReference type="PANTHER" id="PTHR11515">
    <property type="entry name" value="GLYCOPROTEIN HORMONE BETA CHAIN"/>
    <property type="match status" value="1"/>
</dbReference>
<evidence type="ECO:0000256" key="4">
    <source>
        <dbReference type="ARBA" id="ARBA00023157"/>
    </source>
</evidence>
<evidence type="ECO:0000313" key="7">
    <source>
        <dbReference type="Proteomes" id="UP000264820"/>
    </source>
</evidence>
<name>A0A3Q2YHG4_HIPCM</name>
<dbReference type="InterPro" id="IPR001545">
    <property type="entry name" value="Gonadotropin_bsu"/>
</dbReference>
<dbReference type="CDD" id="cd00069">
    <property type="entry name" value="GHB_like"/>
    <property type="match status" value="1"/>
</dbReference>
<dbReference type="Gene3D" id="2.10.90.10">
    <property type="entry name" value="Cystine-knot cytokines"/>
    <property type="match status" value="1"/>
</dbReference>
<dbReference type="Proteomes" id="UP000264820">
    <property type="component" value="Unplaced"/>
</dbReference>
<comment type="subcellular location">
    <subcellularLocation>
        <location evidence="1">Secreted</location>
    </subcellularLocation>
</comment>
<proteinExistence type="inferred from homology"/>
<dbReference type="AlphaFoldDB" id="A0A3Q2YHG4"/>
<sequence length="100" mass="11247">TALHSFRGCAVREFTFVAQKPGCKGLRVTTEACWGRCHTWERPVLDPPYIHRHHRVCTYAVTRYASARLPGCQPGISPLYHYPVAVQCHCAVCTTLDSEC</sequence>
<dbReference type="InterPro" id="IPR029034">
    <property type="entry name" value="Cystine-knot_cytokine"/>
</dbReference>
<dbReference type="GO" id="GO:0005737">
    <property type="term" value="C:cytoplasm"/>
    <property type="evidence" value="ECO:0007669"/>
    <property type="project" value="TreeGrafter"/>
</dbReference>
<accession>A0A3Q2YHG4</accession>
<dbReference type="GO" id="GO:0007186">
    <property type="term" value="P:G protein-coupled receptor signaling pathway"/>
    <property type="evidence" value="ECO:0007669"/>
    <property type="project" value="TreeGrafter"/>
</dbReference>
<dbReference type="SUPFAM" id="SSF57501">
    <property type="entry name" value="Cystine-knot cytokines"/>
    <property type="match status" value="1"/>
</dbReference>
<comment type="similarity">
    <text evidence="2">Belongs to the glycoprotein hormones subunit beta family.</text>
</comment>
<dbReference type="GO" id="GO:0005179">
    <property type="term" value="F:hormone activity"/>
    <property type="evidence" value="ECO:0007669"/>
    <property type="project" value="InterPro"/>
</dbReference>
<organism evidence="6 7">
    <name type="scientific">Hippocampus comes</name>
    <name type="common">Tiger tail seahorse</name>
    <dbReference type="NCBI Taxonomy" id="109280"/>
    <lineage>
        <taxon>Eukaryota</taxon>
        <taxon>Metazoa</taxon>
        <taxon>Chordata</taxon>
        <taxon>Craniata</taxon>
        <taxon>Vertebrata</taxon>
        <taxon>Euteleostomi</taxon>
        <taxon>Actinopterygii</taxon>
        <taxon>Neopterygii</taxon>
        <taxon>Teleostei</taxon>
        <taxon>Neoteleostei</taxon>
        <taxon>Acanthomorphata</taxon>
        <taxon>Syngnathiaria</taxon>
        <taxon>Syngnathiformes</taxon>
        <taxon>Syngnathoidei</taxon>
        <taxon>Syngnathidae</taxon>
        <taxon>Hippocampus</taxon>
    </lineage>
</organism>
<protein>
    <submittedName>
        <fullName evidence="6">Glycoprotein hormone subunit beta 5</fullName>
    </submittedName>
</protein>
<dbReference type="GO" id="GO:0005615">
    <property type="term" value="C:extracellular space"/>
    <property type="evidence" value="ECO:0007669"/>
    <property type="project" value="TreeGrafter"/>
</dbReference>
<dbReference type="STRING" id="109280.ENSHCOP00000012832"/>
<dbReference type="InterPro" id="IPR006208">
    <property type="entry name" value="Glyco_hormone_CN"/>
</dbReference>
<keyword evidence="4" id="KW-1015">Disulfide bond</keyword>
<dbReference type="SMART" id="SM00068">
    <property type="entry name" value="GHB"/>
    <property type="match status" value="1"/>
</dbReference>
<keyword evidence="3" id="KW-0964">Secreted</keyword>
<evidence type="ECO:0000256" key="2">
    <source>
        <dbReference type="ARBA" id="ARBA00006552"/>
    </source>
</evidence>
<evidence type="ECO:0000256" key="1">
    <source>
        <dbReference type="ARBA" id="ARBA00004613"/>
    </source>
</evidence>
<dbReference type="GO" id="GO:0002155">
    <property type="term" value="P:regulation of thyroid hormone receptor signaling pathway"/>
    <property type="evidence" value="ECO:0007669"/>
    <property type="project" value="TreeGrafter"/>
</dbReference>
<reference evidence="6" key="2">
    <citation type="submission" date="2025-09" db="UniProtKB">
        <authorList>
            <consortium name="Ensembl"/>
        </authorList>
    </citation>
    <scope>IDENTIFICATION</scope>
</reference>